<evidence type="ECO:0000256" key="6">
    <source>
        <dbReference type="ARBA" id="ARBA00023004"/>
    </source>
</evidence>
<dbReference type="PANTHER" id="PTHR24305:SF157">
    <property type="entry name" value="N-ACETYLTRYPTOPHAN 6-HYDROXYLASE IVOC-RELATED"/>
    <property type="match status" value="1"/>
</dbReference>
<keyword evidence="9" id="KW-0812">Transmembrane</keyword>
<dbReference type="EMBL" id="JAVHJV010000009">
    <property type="protein sequence ID" value="KAK5940261.1"/>
    <property type="molecule type" value="Genomic_DNA"/>
</dbReference>
<dbReference type="PRINTS" id="PR00385">
    <property type="entry name" value="P450"/>
</dbReference>
<protein>
    <recommendedName>
        <fullName evidence="12">Cytochrome P450</fullName>
    </recommendedName>
</protein>
<keyword evidence="6 8" id="KW-0408">Iron</keyword>
<evidence type="ECO:0008006" key="12">
    <source>
        <dbReference type="Google" id="ProtNLM"/>
    </source>
</evidence>
<dbReference type="InterPro" id="IPR017972">
    <property type="entry name" value="Cyt_P450_CS"/>
</dbReference>
<gene>
    <name evidence="10" type="ORF">PMZ80_007681</name>
</gene>
<evidence type="ECO:0000313" key="11">
    <source>
        <dbReference type="Proteomes" id="UP001334248"/>
    </source>
</evidence>
<feature type="transmembrane region" description="Helical" evidence="9">
    <location>
        <begin position="6"/>
        <end position="28"/>
    </location>
</feature>
<keyword evidence="3 8" id="KW-0349">Heme</keyword>
<evidence type="ECO:0000256" key="2">
    <source>
        <dbReference type="ARBA" id="ARBA00010617"/>
    </source>
</evidence>
<dbReference type="Gene3D" id="1.10.630.10">
    <property type="entry name" value="Cytochrome P450"/>
    <property type="match status" value="1"/>
</dbReference>
<dbReference type="PROSITE" id="PS00086">
    <property type="entry name" value="CYTOCHROME_P450"/>
    <property type="match status" value="1"/>
</dbReference>
<dbReference type="Proteomes" id="UP001334248">
    <property type="component" value="Unassembled WGS sequence"/>
</dbReference>
<dbReference type="PANTHER" id="PTHR24305">
    <property type="entry name" value="CYTOCHROME P450"/>
    <property type="match status" value="1"/>
</dbReference>
<name>A0ABR0RI04_9EURO</name>
<dbReference type="PRINTS" id="PR00463">
    <property type="entry name" value="EP450I"/>
</dbReference>
<accession>A0ABR0RI04</accession>
<dbReference type="InterPro" id="IPR001128">
    <property type="entry name" value="Cyt_P450"/>
</dbReference>
<dbReference type="InterPro" id="IPR002401">
    <property type="entry name" value="Cyt_P450_E_grp-I"/>
</dbReference>
<evidence type="ECO:0000256" key="3">
    <source>
        <dbReference type="ARBA" id="ARBA00022617"/>
    </source>
</evidence>
<evidence type="ECO:0000256" key="1">
    <source>
        <dbReference type="ARBA" id="ARBA00001971"/>
    </source>
</evidence>
<dbReference type="InterPro" id="IPR036396">
    <property type="entry name" value="Cyt_P450_sf"/>
</dbReference>
<evidence type="ECO:0000256" key="4">
    <source>
        <dbReference type="ARBA" id="ARBA00022723"/>
    </source>
</evidence>
<evidence type="ECO:0000256" key="5">
    <source>
        <dbReference type="ARBA" id="ARBA00023002"/>
    </source>
</evidence>
<keyword evidence="7 8" id="KW-0503">Monooxygenase</keyword>
<evidence type="ECO:0000256" key="8">
    <source>
        <dbReference type="RuleBase" id="RU000461"/>
    </source>
</evidence>
<comment type="cofactor">
    <cofactor evidence="1">
        <name>heme</name>
        <dbReference type="ChEBI" id="CHEBI:30413"/>
    </cofactor>
</comment>
<dbReference type="SUPFAM" id="SSF48264">
    <property type="entry name" value="Cytochrome P450"/>
    <property type="match status" value="1"/>
</dbReference>
<organism evidence="10 11">
    <name type="scientific">Knufia obscura</name>
    <dbReference type="NCBI Taxonomy" id="1635080"/>
    <lineage>
        <taxon>Eukaryota</taxon>
        <taxon>Fungi</taxon>
        <taxon>Dikarya</taxon>
        <taxon>Ascomycota</taxon>
        <taxon>Pezizomycotina</taxon>
        <taxon>Eurotiomycetes</taxon>
        <taxon>Chaetothyriomycetidae</taxon>
        <taxon>Chaetothyriales</taxon>
        <taxon>Trichomeriaceae</taxon>
        <taxon>Knufia</taxon>
    </lineage>
</organism>
<keyword evidence="5 8" id="KW-0560">Oxidoreductase</keyword>
<evidence type="ECO:0000256" key="7">
    <source>
        <dbReference type="ARBA" id="ARBA00023033"/>
    </source>
</evidence>
<evidence type="ECO:0000313" key="10">
    <source>
        <dbReference type="EMBL" id="KAK5940261.1"/>
    </source>
</evidence>
<dbReference type="InterPro" id="IPR050121">
    <property type="entry name" value="Cytochrome_P450_monoxygenase"/>
</dbReference>
<comment type="caution">
    <text evidence="10">The sequence shown here is derived from an EMBL/GenBank/DDBJ whole genome shotgun (WGS) entry which is preliminary data.</text>
</comment>
<keyword evidence="4 8" id="KW-0479">Metal-binding</keyword>
<reference evidence="10 11" key="1">
    <citation type="journal article" date="2023" name="Res Sq">
        <title>Genomic and morphological characterization of Knufia obscura isolated from the Mars 2020 spacecraft assembly facility.</title>
        <authorList>
            <person name="Chander A.M."/>
            <person name="Teixeira M.M."/>
            <person name="Singh N.K."/>
            <person name="Williams M.P."/>
            <person name="Parker C.W."/>
            <person name="Leo P."/>
            <person name="Stajich J.E."/>
            <person name="Torok T."/>
            <person name="Tighe S."/>
            <person name="Mason C.E."/>
            <person name="Venkateswaran K."/>
        </authorList>
    </citation>
    <scope>NUCLEOTIDE SEQUENCE [LARGE SCALE GENOMIC DNA]</scope>
    <source>
        <strain evidence="10 11">CCFEE 5817</strain>
    </source>
</reference>
<dbReference type="GeneID" id="90001130"/>
<keyword evidence="9" id="KW-0472">Membrane</keyword>
<dbReference type="RefSeq" id="XP_064728351.1">
    <property type="nucleotide sequence ID" value="XM_064876087.1"/>
</dbReference>
<keyword evidence="9" id="KW-1133">Transmembrane helix</keyword>
<dbReference type="CDD" id="cd11062">
    <property type="entry name" value="CYP58-like"/>
    <property type="match status" value="1"/>
</dbReference>
<evidence type="ECO:0000256" key="9">
    <source>
        <dbReference type="SAM" id="Phobius"/>
    </source>
</evidence>
<dbReference type="Pfam" id="PF00067">
    <property type="entry name" value="p450"/>
    <property type="match status" value="1"/>
</dbReference>
<comment type="similarity">
    <text evidence="2 8">Belongs to the cytochrome P450 family.</text>
</comment>
<keyword evidence="11" id="KW-1185">Reference proteome</keyword>
<proteinExistence type="inferred from homology"/>
<sequence>MELPTVSSAALIVGTSSLVLYCVLGALYRLYFHPLAKFPGPRLAKLTGWYEFYHDIIHRGHFIWQIQKLHDEYGPIVRITPNELHIRDPDYYEEIYAAAAKKKDKWDGWVVMAGAPDSSFATVSHNLHRLRRSALNPFFSKRAIGNNEAQIKEKVEHLCRRLKECMDNDEVVRLDAAFMALTMDIITHFAFGDSYNYLDEPDFKLEWKETVIGGSANGVFLRQFPWALPILKATPLSFLNMANPKAAKLVAWQHFIRKQVNEIVVKNASGKKADGTIFQAVLDSDLPPSEKTIDRLQDEGQTLVGAGSETTAKSLAMITFFLASAPKKLQKLREEIKTIGPEPDGSFVLAKLEQLPYLTACITEGVRMMSGVTTRLPRVAHEPMKYREWEIPTGTPVSQMNYVVNNDPKIFPNPFEYHPERWIEAEEKGIRLDRYMVSFGKGSRSCVGINLAWAELYLALAYVATRFDMEVYDTTAERDVLIARDYFVGVPKEESQGIRVKIVKAL</sequence>